<keyword evidence="2" id="KW-0540">Nuclease</keyword>
<dbReference type="PANTHER" id="PTHR11207:SF0">
    <property type="entry name" value="RIBONUCLEASE 3"/>
    <property type="match status" value="1"/>
</dbReference>
<dbReference type="Pfam" id="PF00636">
    <property type="entry name" value="Ribonuclease_3"/>
    <property type="match status" value="1"/>
</dbReference>
<evidence type="ECO:0000256" key="6">
    <source>
        <dbReference type="PROSITE-ProRule" id="PRU00266"/>
    </source>
</evidence>
<dbReference type="Gene3D" id="1.10.1520.10">
    <property type="entry name" value="Ribonuclease III domain"/>
    <property type="match status" value="1"/>
</dbReference>
<dbReference type="InterPro" id="IPR000999">
    <property type="entry name" value="RNase_III_dom"/>
</dbReference>
<dbReference type="SMART" id="SM00535">
    <property type="entry name" value="RIBOc"/>
    <property type="match status" value="1"/>
</dbReference>
<feature type="domain" description="RNase III" evidence="8">
    <location>
        <begin position="26"/>
        <end position="180"/>
    </location>
</feature>
<dbReference type="InterPro" id="IPR011907">
    <property type="entry name" value="RNase_III"/>
</dbReference>
<dbReference type="EMBL" id="MK072402">
    <property type="protein sequence ID" value="AYV84256.1"/>
    <property type="molecule type" value="Genomic_DNA"/>
</dbReference>
<evidence type="ECO:0000259" key="8">
    <source>
        <dbReference type="PROSITE" id="PS50142"/>
    </source>
</evidence>
<dbReference type="SUPFAM" id="SSF69065">
    <property type="entry name" value="RNase III domain-like"/>
    <property type="match status" value="1"/>
</dbReference>
<proteinExistence type="inferred from homology"/>
<evidence type="ECO:0000256" key="2">
    <source>
        <dbReference type="ARBA" id="ARBA00022722"/>
    </source>
</evidence>
<dbReference type="GO" id="GO:0003725">
    <property type="term" value="F:double-stranded RNA binding"/>
    <property type="evidence" value="ECO:0007669"/>
    <property type="project" value="TreeGrafter"/>
</dbReference>
<protein>
    <submittedName>
        <fullName evidence="9">Ribonuclease III</fullName>
    </submittedName>
</protein>
<dbReference type="CDD" id="cd00593">
    <property type="entry name" value="RIBOc"/>
    <property type="match status" value="1"/>
</dbReference>
<dbReference type="InterPro" id="IPR014720">
    <property type="entry name" value="dsRBD_dom"/>
</dbReference>
<keyword evidence="5 6" id="KW-0694">RNA-binding</keyword>
<evidence type="ECO:0000259" key="7">
    <source>
        <dbReference type="PROSITE" id="PS50137"/>
    </source>
</evidence>
<dbReference type="GO" id="GO:0004525">
    <property type="term" value="F:ribonuclease III activity"/>
    <property type="evidence" value="ECO:0007669"/>
    <property type="project" value="InterPro"/>
</dbReference>
<evidence type="ECO:0000256" key="3">
    <source>
        <dbReference type="ARBA" id="ARBA00022759"/>
    </source>
</evidence>
<feature type="domain" description="DRBM" evidence="7">
    <location>
        <begin position="209"/>
        <end position="279"/>
    </location>
</feature>
<sequence length="293" mass="33703">MENVDYSLYILNEKNKYISKNVIQKLLSVYDIVGYRIRELATFQHAMTHTSYLKRDFKTDKIVKMIKEKNLEPIGDAGMAIPLQDESYERLEYLGDSIIHAILAEYLFGRYPDKDEGFLTKLRTKIENGQTLAKLAKDLGLHEYVLIARNIEQIGGREKNSHIFEDTFEAFLGALYVDSGGDYGLCKKLVVNIVETHLDLAELIYTETNHKDTLLQYYHKMKWADPEYKLLEVQDRNSKKYFNMGVSNPYGQIAGMGVASSKKKAEQKAAYNALVYFNIIGDEESADEEIYEV</sequence>
<organism evidence="9">
    <name type="scientific">Hyperionvirus sp</name>
    <dbReference type="NCBI Taxonomy" id="2487770"/>
    <lineage>
        <taxon>Viruses</taxon>
        <taxon>Varidnaviria</taxon>
        <taxon>Bamfordvirae</taxon>
        <taxon>Nucleocytoviricota</taxon>
        <taxon>Megaviricetes</taxon>
        <taxon>Imitervirales</taxon>
        <taxon>Mimiviridae</taxon>
        <taxon>Klosneuvirinae</taxon>
    </lineage>
</organism>
<dbReference type="PROSITE" id="PS50137">
    <property type="entry name" value="DS_RBD"/>
    <property type="match status" value="1"/>
</dbReference>
<dbReference type="PANTHER" id="PTHR11207">
    <property type="entry name" value="RIBONUCLEASE III"/>
    <property type="match status" value="1"/>
</dbReference>
<dbReference type="SMART" id="SM00358">
    <property type="entry name" value="DSRM"/>
    <property type="match status" value="1"/>
</dbReference>
<dbReference type="Gene3D" id="3.30.160.20">
    <property type="match status" value="1"/>
</dbReference>
<evidence type="ECO:0000256" key="5">
    <source>
        <dbReference type="ARBA" id="ARBA00022884"/>
    </source>
</evidence>
<dbReference type="PROSITE" id="PS50142">
    <property type="entry name" value="RNASE_3_2"/>
    <property type="match status" value="1"/>
</dbReference>
<dbReference type="SUPFAM" id="SSF54768">
    <property type="entry name" value="dsRNA-binding domain-like"/>
    <property type="match status" value="1"/>
</dbReference>
<gene>
    <name evidence="9" type="ORF">Hyperionvirus20_34</name>
</gene>
<comment type="similarity">
    <text evidence="1">Belongs to the ribonuclease III family.</text>
</comment>
<evidence type="ECO:0000256" key="1">
    <source>
        <dbReference type="ARBA" id="ARBA00010183"/>
    </source>
</evidence>
<dbReference type="Pfam" id="PF00035">
    <property type="entry name" value="dsrm"/>
    <property type="match status" value="1"/>
</dbReference>
<dbReference type="GO" id="GO:0010468">
    <property type="term" value="P:regulation of gene expression"/>
    <property type="evidence" value="ECO:0007669"/>
    <property type="project" value="TreeGrafter"/>
</dbReference>
<dbReference type="PROSITE" id="PS00517">
    <property type="entry name" value="RNASE_3_1"/>
    <property type="match status" value="1"/>
</dbReference>
<reference evidence="9" key="1">
    <citation type="submission" date="2018-10" db="EMBL/GenBank/DDBJ databases">
        <title>Hidden diversity of soil giant viruses.</title>
        <authorList>
            <person name="Schulz F."/>
            <person name="Alteio L."/>
            <person name="Goudeau D."/>
            <person name="Ryan E.M."/>
            <person name="Malmstrom R.R."/>
            <person name="Blanchard J."/>
            <person name="Woyke T."/>
        </authorList>
    </citation>
    <scope>NUCLEOTIDE SEQUENCE</scope>
    <source>
        <strain evidence="9">HYV1</strain>
    </source>
</reference>
<keyword evidence="3" id="KW-0255">Endonuclease</keyword>
<accession>A0A3G5AAI5</accession>
<dbReference type="CDD" id="cd10845">
    <property type="entry name" value="DSRM_RNAse_III_family"/>
    <property type="match status" value="1"/>
</dbReference>
<dbReference type="InterPro" id="IPR036389">
    <property type="entry name" value="RNase_III_sf"/>
</dbReference>
<evidence type="ECO:0000256" key="4">
    <source>
        <dbReference type="ARBA" id="ARBA00022801"/>
    </source>
</evidence>
<name>A0A3G5AAI5_9VIRU</name>
<evidence type="ECO:0000313" key="9">
    <source>
        <dbReference type="EMBL" id="AYV84256.1"/>
    </source>
</evidence>
<keyword evidence="4" id="KW-0378">Hydrolase</keyword>
<dbReference type="HAMAP" id="MF_00104">
    <property type="entry name" value="RNase_III"/>
    <property type="match status" value="1"/>
</dbReference>
<dbReference type="GO" id="GO:0006364">
    <property type="term" value="P:rRNA processing"/>
    <property type="evidence" value="ECO:0007669"/>
    <property type="project" value="InterPro"/>
</dbReference>